<reference evidence="2" key="1">
    <citation type="submission" date="2016-10" db="EMBL/GenBank/DDBJ databases">
        <authorList>
            <person name="Varghese N."/>
            <person name="Submissions S."/>
        </authorList>
    </citation>
    <scope>NUCLEOTIDE SEQUENCE [LARGE SCALE GENOMIC DNA]</scope>
    <source>
        <strain evidence="2">DSM 1565</strain>
    </source>
</reference>
<dbReference type="Proteomes" id="UP000199423">
    <property type="component" value="Unassembled WGS sequence"/>
</dbReference>
<proteinExistence type="predicted"/>
<dbReference type="EMBL" id="FPCH01000003">
    <property type="protein sequence ID" value="SFV36682.1"/>
    <property type="molecule type" value="Genomic_DNA"/>
</dbReference>
<sequence length="105" mass="11451">MPKYLVQGSYTDQGLKGLLKEGGSKRRAMVERLAKDMGGKLEAFYFAFGGDDFVIILDLPSNMEMAATAIVAQASGTLKSRVTVLMTPEDVDQAVKRKVEFHPPA</sequence>
<evidence type="ECO:0000313" key="2">
    <source>
        <dbReference type="Proteomes" id="UP000199423"/>
    </source>
</evidence>
<organism evidence="1 2">
    <name type="scientific">Hyphomicrobium facile</name>
    <dbReference type="NCBI Taxonomy" id="51670"/>
    <lineage>
        <taxon>Bacteria</taxon>
        <taxon>Pseudomonadati</taxon>
        <taxon>Pseudomonadota</taxon>
        <taxon>Alphaproteobacteria</taxon>
        <taxon>Hyphomicrobiales</taxon>
        <taxon>Hyphomicrobiaceae</taxon>
        <taxon>Hyphomicrobium</taxon>
    </lineage>
</organism>
<evidence type="ECO:0000313" key="1">
    <source>
        <dbReference type="EMBL" id="SFV36682.1"/>
    </source>
</evidence>
<dbReference type="InterPro" id="IPR014845">
    <property type="entry name" value="GYD/TTHA1554"/>
</dbReference>
<dbReference type="Pfam" id="PF08734">
    <property type="entry name" value="GYD"/>
    <property type="match status" value="1"/>
</dbReference>
<dbReference type="OrthoDB" id="165683at2"/>
<protein>
    <submittedName>
        <fullName evidence="1">Uncharacterized protein, contains GYD domain</fullName>
    </submittedName>
</protein>
<dbReference type="AlphaFoldDB" id="A0A1I7NPX9"/>
<gene>
    <name evidence="1" type="ORF">SAMN04488557_2665</name>
</gene>
<accession>A0A1I7NPX9</accession>
<keyword evidence="2" id="KW-1185">Reference proteome</keyword>
<dbReference type="RefSeq" id="WP_092868253.1">
    <property type="nucleotide sequence ID" value="NZ_FPCH01000003.1"/>
</dbReference>
<name>A0A1I7NPX9_9HYPH</name>